<accession>A0ACA9PIH8</accession>
<reference evidence="1" key="1">
    <citation type="submission" date="2021-06" db="EMBL/GenBank/DDBJ databases">
        <authorList>
            <person name="Kallberg Y."/>
            <person name="Tangrot J."/>
            <person name="Rosling A."/>
        </authorList>
    </citation>
    <scope>NUCLEOTIDE SEQUENCE</scope>
    <source>
        <strain evidence="1">28 12/20/2015</strain>
    </source>
</reference>
<keyword evidence="2" id="KW-1185">Reference proteome</keyword>
<comment type="caution">
    <text evidence="1">The sequence shown here is derived from an EMBL/GenBank/DDBJ whole genome shotgun (WGS) entry which is preliminary data.</text>
</comment>
<proteinExistence type="predicted"/>
<evidence type="ECO:0000313" key="1">
    <source>
        <dbReference type="EMBL" id="CAG8711206.1"/>
    </source>
</evidence>
<evidence type="ECO:0000313" key="2">
    <source>
        <dbReference type="Proteomes" id="UP000789366"/>
    </source>
</evidence>
<feature type="non-terminal residue" evidence="1">
    <location>
        <position position="62"/>
    </location>
</feature>
<organism evidence="1 2">
    <name type="scientific">Cetraspora pellucida</name>
    <dbReference type="NCBI Taxonomy" id="1433469"/>
    <lineage>
        <taxon>Eukaryota</taxon>
        <taxon>Fungi</taxon>
        <taxon>Fungi incertae sedis</taxon>
        <taxon>Mucoromycota</taxon>
        <taxon>Glomeromycotina</taxon>
        <taxon>Glomeromycetes</taxon>
        <taxon>Diversisporales</taxon>
        <taxon>Gigasporaceae</taxon>
        <taxon>Cetraspora</taxon>
    </lineage>
</organism>
<name>A0ACA9PIH8_9GLOM</name>
<dbReference type="Proteomes" id="UP000789366">
    <property type="component" value="Unassembled WGS sequence"/>
</dbReference>
<dbReference type="EMBL" id="CAJVPW010026078">
    <property type="protein sequence ID" value="CAG8711206.1"/>
    <property type="molecule type" value="Genomic_DNA"/>
</dbReference>
<sequence length="62" mass="7377">PKKESYANYNYLTIGQQLCYNYYMHIVEPDRHQTKAPSSVEIDKDQSYKYNENQTKNDIVAQ</sequence>
<gene>
    <name evidence="1" type="ORF">SPELUC_LOCUS11827</name>
</gene>
<protein>
    <submittedName>
        <fullName evidence="1">9010_t:CDS:1</fullName>
    </submittedName>
</protein>
<feature type="non-terminal residue" evidence="1">
    <location>
        <position position="1"/>
    </location>
</feature>